<protein>
    <submittedName>
        <fullName evidence="2">Putative secreted protein</fullName>
    </submittedName>
</protein>
<evidence type="ECO:0000313" key="2">
    <source>
        <dbReference type="EMBL" id="NOV43608.1"/>
    </source>
</evidence>
<dbReference type="EMBL" id="GHWJ01010871">
    <property type="protein sequence ID" value="NOV43608.1"/>
    <property type="molecule type" value="Transcribed_RNA"/>
</dbReference>
<sequence length="68" mass="7485">MGCILLYASVCVCVCTCTHVRTVLADCLPTPRKAFLAAVLTVSIVTQTLPVDERIYIDVYTIVPNLQR</sequence>
<organism evidence="2">
    <name type="scientific">Rhipicephalus microplus</name>
    <name type="common">Cattle tick</name>
    <name type="synonym">Boophilus microplus</name>
    <dbReference type="NCBI Taxonomy" id="6941"/>
    <lineage>
        <taxon>Eukaryota</taxon>
        <taxon>Metazoa</taxon>
        <taxon>Ecdysozoa</taxon>
        <taxon>Arthropoda</taxon>
        <taxon>Chelicerata</taxon>
        <taxon>Arachnida</taxon>
        <taxon>Acari</taxon>
        <taxon>Parasitiformes</taxon>
        <taxon>Ixodida</taxon>
        <taxon>Ixodoidea</taxon>
        <taxon>Ixodidae</taxon>
        <taxon>Rhipicephalinae</taxon>
        <taxon>Rhipicephalus</taxon>
        <taxon>Boophilus</taxon>
    </lineage>
</organism>
<proteinExistence type="predicted"/>
<feature type="chain" id="PRO_5026694004" evidence="1">
    <location>
        <begin position="26"/>
        <end position="68"/>
    </location>
</feature>
<feature type="signal peptide" evidence="1">
    <location>
        <begin position="1"/>
        <end position="25"/>
    </location>
</feature>
<keyword evidence="1" id="KW-0732">Signal</keyword>
<reference evidence="2" key="1">
    <citation type="submission" date="2019-09" db="EMBL/GenBank/DDBJ databases">
        <title>Organ-specific transcriptomic study of the physiology of the cattle tick, Rhipicephalus microplus.</title>
        <authorList>
            <person name="Tirloni L."/>
            <person name="Braz G."/>
            <person name="Gandara A.C.P."/>
            <person name="Sabadin G.A."/>
            <person name="da Silva R.M."/>
            <person name="Guizzo M.G."/>
            <person name="Machado J.A."/>
            <person name="Costa E.P."/>
            <person name="Gomes H.F."/>
            <person name="Moraes J."/>
            <person name="Mota M.B.S."/>
            <person name="Mesquita R.D."/>
            <person name="Alvarenga P.H."/>
            <person name="Alves F."/>
            <person name="Seixas A."/>
            <person name="da Fonseca R.N."/>
            <person name="Fogaca A."/>
            <person name="Logullo C."/>
            <person name="Tanaka A."/>
            <person name="Daffre S."/>
            <person name="Termignoni C."/>
            <person name="Vaz I.S.Jr."/>
            <person name="Oliveira P.L."/>
            <person name="Ribeiro J.M."/>
        </authorList>
    </citation>
    <scope>NUCLEOTIDE SEQUENCE</scope>
    <source>
        <strain evidence="2">Porto Alegre</strain>
    </source>
</reference>
<name>A0A6M2DEM8_RHIMP</name>
<evidence type="ECO:0000256" key="1">
    <source>
        <dbReference type="SAM" id="SignalP"/>
    </source>
</evidence>
<dbReference type="AlphaFoldDB" id="A0A6M2DEM8"/>
<accession>A0A6M2DEM8</accession>